<evidence type="ECO:0000256" key="6">
    <source>
        <dbReference type="ARBA" id="ARBA00023145"/>
    </source>
</evidence>
<keyword evidence="5" id="KW-0620">Polyamine biosynthesis</keyword>
<gene>
    <name evidence="10" type="ORF">E0486_17370</name>
</gene>
<sequence length="117" mass="12974">MSYRPGTHLIATLLVPDTDLLHAGDAFRNFIQRAVDAQGLTRLGEVFHHFPGGGFTGVVCLCESHLSVHTWPEYGRLNMDVYLSNHEQSNEGIADALFESICAWFGGTVAERQNLTR</sequence>
<comment type="caution">
    <text evidence="10">The sequence shown here is derived from an EMBL/GenBank/DDBJ whole genome shotgun (WGS) entry which is preliminary data.</text>
</comment>
<keyword evidence="3" id="KW-0068">Autocatalytic cleavage</keyword>
<protein>
    <submittedName>
        <fullName evidence="10">S-adenosylmethionine decarboxylase</fullName>
    </submittedName>
</protein>
<keyword evidence="4" id="KW-0745">Spermidine biosynthesis</keyword>
<keyword evidence="8" id="KW-0704">Schiff base</keyword>
<dbReference type="Proteomes" id="UP000295164">
    <property type="component" value="Unassembled WGS sequence"/>
</dbReference>
<keyword evidence="11" id="KW-1185">Reference proteome</keyword>
<evidence type="ECO:0000256" key="7">
    <source>
        <dbReference type="ARBA" id="ARBA00023239"/>
    </source>
</evidence>
<dbReference type="InterPro" id="IPR003826">
    <property type="entry name" value="AdoMetDC_fam_prok"/>
</dbReference>
<dbReference type="GO" id="GO:0008295">
    <property type="term" value="P:spermidine biosynthetic process"/>
    <property type="evidence" value="ECO:0007669"/>
    <property type="project" value="UniProtKB-KW"/>
</dbReference>
<dbReference type="Gene3D" id="3.60.90.10">
    <property type="entry name" value="S-adenosylmethionine decarboxylase"/>
    <property type="match status" value="1"/>
</dbReference>
<keyword evidence="6" id="KW-0865">Zymogen</keyword>
<dbReference type="SUPFAM" id="SSF56276">
    <property type="entry name" value="S-adenosylmethionine decarboxylase"/>
    <property type="match status" value="1"/>
</dbReference>
<dbReference type="Pfam" id="PF02675">
    <property type="entry name" value="AdoMet_dc"/>
    <property type="match status" value="1"/>
</dbReference>
<dbReference type="InterPro" id="IPR016067">
    <property type="entry name" value="S-AdoMet_deCO2ase_core"/>
</dbReference>
<evidence type="ECO:0000313" key="10">
    <source>
        <dbReference type="EMBL" id="TCZ65691.1"/>
    </source>
</evidence>
<evidence type="ECO:0000256" key="8">
    <source>
        <dbReference type="ARBA" id="ARBA00023270"/>
    </source>
</evidence>
<evidence type="ECO:0000256" key="9">
    <source>
        <dbReference type="ARBA" id="ARBA00023317"/>
    </source>
</evidence>
<evidence type="ECO:0000256" key="4">
    <source>
        <dbReference type="ARBA" id="ARBA00023066"/>
    </source>
</evidence>
<evidence type="ECO:0000313" key="11">
    <source>
        <dbReference type="Proteomes" id="UP000295164"/>
    </source>
</evidence>
<reference evidence="10 11" key="1">
    <citation type="submission" date="2019-03" db="EMBL/GenBank/DDBJ databases">
        <authorList>
            <person name="Kim M.K.M."/>
        </authorList>
    </citation>
    <scope>NUCLEOTIDE SEQUENCE [LARGE SCALE GENOMIC DNA]</scope>
    <source>
        <strain evidence="10 11">17J68-15</strain>
    </source>
</reference>
<organism evidence="10 11">
    <name type="scientific">Flaviaesturariibacter aridisoli</name>
    <dbReference type="NCBI Taxonomy" id="2545761"/>
    <lineage>
        <taxon>Bacteria</taxon>
        <taxon>Pseudomonadati</taxon>
        <taxon>Bacteroidota</taxon>
        <taxon>Chitinophagia</taxon>
        <taxon>Chitinophagales</taxon>
        <taxon>Chitinophagaceae</taxon>
        <taxon>Flaviaestuariibacter</taxon>
    </lineage>
</organism>
<keyword evidence="7" id="KW-0456">Lyase</keyword>
<keyword evidence="9" id="KW-0670">Pyruvate</keyword>
<name>A0A4R4DSR3_9BACT</name>
<dbReference type="PANTHER" id="PTHR33866:SF2">
    <property type="entry name" value="S-ADENOSYLMETHIONINE DECARBOXYLASE PROENZYME"/>
    <property type="match status" value="1"/>
</dbReference>
<keyword evidence="2" id="KW-0210">Decarboxylase</keyword>
<evidence type="ECO:0000256" key="5">
    <source>
        <dbReference type="ARBA" id="ARBA00023115"/>
    </source>
</evidence>
<comment type="cofactor">
    <cofactor evidence="1">
        <name>pyruvate</name>
        <dbReference type="ChEBI" id="CHEBI:15361"/>
    </cofactor>
</comment>
<dbReference type="GO" id="GO:0004014">
    <property type="term" value="F:adenosylmethionine decarboxylase activity"/>
    <property type="evidence" value="ECO:0007669"/>
    <property type="project" value="InterPro"/>
</dbReference>
<proteinExistence type="predicted"/>
<dbReference type="OrthoDB" id="9793120at2"/>
<dbReference type="RefSeq" id="WP_131854138.1">
    <property type="nucleotide sequence ID" value="NZ_SKFH01000049.1"/>
</dbReference>
<evidence type="ECO:0000256" key="2">
    <source>
        <dbReference type="ARBA" id="ARBA00022793"/>
    </source>
</evidence>
<dbReference type="PANTHER" id="PTHR33866">
    <property type="entry name" value="S-ADENOSYLMETHIONINE DECARBOXYLASE PROENZYME"/>
    <property type="match status" value="1"/>
</dbReference>
<accession>A0A4R4DSR3</accession>
<evidence type="ECO:0000256" key="3">
    <source>
        <dbReference type="ARBA" id="ARBA00022813"/>
    </source>
</evidence>
<dbReference type="GO" id="GO:0005829">
    <property type="term" value="C:cytosol"/>
    <property type="evidence" value="ECO:0007669"/>
    <property type="project" value="TreeGrafter"/>
</dbReference>
<dbReference type="EMBL" id="SKFH01000049">
    <property type="protein sequence ID" value="TCZ65691.1"/>
    <property type="molecule type" value="Genomic_DNA"/>
</dbReference>
<dbReference type="AlphaFoldDB" id="A0A4R4DSR3"/>
<evidence type="ECO:0000256" key="1">
    <source>
        <dbReference type="ARBA" id="ARBA00001928"/>
    </source>
</evidence>